<reference evidence="1" key="1">
    <citation type="submission" date="2020-11" db="EMBL/GenBank/DDBJ databases">
        <authorList>
            <consortium name="DOE Joint Genome Institute"/>
            <person name="Ahrendt S."/>
            <person name="Riley R."/>
            <person name="Andreopoulos W."/>
            <person name="Labutti K."/>
            <person name="Pangilinan J."/>
            <person name="Ruiz-Duenas F.J."/>
            <person name="Barrasa J.M."/>
            <person name="Sanchez-Garcia M."/>
            <person name="Camarero S."/>
            <person name="Miyauchi S."/>
            <person name="Serrano A."/>
            <person name="Linde D."/>
            <person name="Babiker R."/>
            <person name="Drula E."/>
            <person name="Ayuso-Fernandez I."/>
            <person name="Pacheco R."/>
            <person name="Padilla G."/>
            <person name="Ferreira P."/>
            <person name="Barriuso J."/>
            <person name="Kellner H."/>
            <person name="Castanera R."/>
            <person name="Alfaro M."/>
            <person name="Ramirez L."/>
            <person name="Pisabarro A.G."/>
            <person name="Kuo A."/>
            <person name="Tritt A."/>
            <person name="Lipzen A."/>
            <person name="He G."/>
            <person name="Yan M."/>
            <person name="Ng V."/>
            <person name="Cullen D."/>
            <person name="Martin F."/>
            <person name="Rosso M.-N."/>
            <person name="Henrissat B."/>
            <person name="Hibbett D."/>
            <person name="Martinez A.T."/>
            <person name="Grigoriev I.V."/>
        </authorList>
    </citation>
    <scope>NUCLEOTIDE SEQUENCE</scope>
    <source>
        <strain evidence="1">CBS 506.95</strain>
    </source>
</reference>
<sequence>MASAFNPYILQRAQSIASGITLVRKILAENSFPNGFTTKQLYELSQKYPAPPSFQPYKAPMPYLAKGASPVPRPDHPIRSIKFLKTQVLPALEGVQEIKSVNQPKSGLVPEPDLSNLRPVRREARKASANEFVWKLVPPEEVRRPKTKASTTDRVVGREVGVGADTSHLNKRRQRARVRKVSEAVLQLKAHMRLPKPLAEVAEVAI</sequence>
<protein>
    <submittedName>
        <fullName evidence="1">Uncharacterized protein</fullName>
    </submittedName>
</protein>
<keyword evidence="2" id="KW-1185">Reference proteome</keyword>
<gene>
    <name evidence="1" type="ORF">CPB83DRAFT_863156</name>
</gene>
<evidence type="ECO:0000313" key="1">
    <source>
        <dbReference type="EMBL" id="KAF9523277.1"/>
    </source>
</evidence>
<name>A0A9P6JJI0_9AGAR</name>
<comment type="caution">
    <text evidence="1">The sequence shown here is derived from an EMBL/GenBank/DDBJ whole genome shotgun (WGS) entry which is preliminary data.</text>
</comment>
<dbReference type="Proteomes" id="UP000807306">
    <property type="component" value="Unassembled WGS sequence"/>
</dbReference>
<proteinExistence type="predicted"/>
<dbReference type="AlphaFoldDB" id="A0A9P6JJI0"/>
<dbReference type="OrthoDB" id="2587968at2759"/>
<dbReference type="EMBL" id="MU157921">
    <property type="protein sequence ID" value="KAF9523277.1"/>
    <property type="molecule type" value="Genomic_DNA"/>
</dbReference>
<evidence type="ECO:0000313" key="2">
    <source>
        <dbReference type="Proteomes" id="UP000807306"/>
    </source>
</evidence>
<organism evidence="1 2">
    <name type="scientific">Crepidotus variabilis</name>
    <dbReference type="NCBI Taxonomy" id="179855"/>
    <lineage>
        <taxon>Eukaryota</taxon>
        <taxon>Fungi</taxon>
        <taxon>Dikarya</taxon>
        <taxon>Basidiomycota</taxon>
        <taxon>Agaricomycotina</taxon>
        <taxon>Agaricomycetes</taxon>
        <taxon>Agaricomycetidae</taxon>
        <taxon>Agaricales</taxon>
        <taxon>Agaricineae</taxon>
        <taxon>Crepidotaceae</taxon>
        <taxon>Crepidotus</taxon>
    </lineage>
</organism>
<accession>A0A9P6JJI0</accession>